<evidence type="ECO:0000313" key="2">
    <source>
        <dbReference type="EMBL" id="OXC74586.1"/>
    </source>
</evidence>
<evidence type="ECO:0000313" key="3">
    <source>
        <dbReference type="EMBL" id="OXC80378.1"/>
    </source>
</evidence>
<reference evidence="4" key="1">
    <citation type="submission" date="2017-01" db="EMBL/GenBank/DDBJ databases">
        <title>Genome Analysis of Deinococcus marmoris KOPRI26562.</title>
        <authorList>
            <person name="Kim J.H."/>
            <person name="Oh H.-M."/>
        </authorList>
    </citation>
    <scope>NUCLEOTIDE SEQUENCE [LARGE SCALE GENOMIC DNA]</scope>
    <source>
        <strain evidence="4">PAMC 26633</strain>
    </source>
</reference>
<evidence type="ECO:0000256" key="1">
    <source>
        <dbReference type="SAM" id="MobiDB-lite"/>
    </source>
</evidence>
<dbReference type="EMBL" id="MTHB01000208">
    <property type="protein sequence ID" value="OXC74586.1"/>
    <property type="molecule type" value="Genomic_DNA"/>
</dbReference>
<reference evidence="3" key="2">
    <citation type="submission" date="2017-01" db="EMBL/GenBank/DDBJ databases">
        <authorList>
            <person name="Mah S.A."/>
            <person name="Swanson W.J."/>
            <person name="Moy G.W."/>
            <person name="Vacquier V.D."/>
        </authorList>
    </citation>
    <scope>NUCLEOTIDE SEQUENCE</scope>
    <source>
        <strain evidence="3">PAMC 26633</strain>
    </source>
</reference>
<proteinExistence type="predicted"/>
<protein>
    <submittedName>
        <fullName evidence="3">Mobile element protein</fullName>
    </submittedName>
</protein>
<feature type="region of interest" description="Disordered" evidence="1">
    <location>
        <begin position="92"/>
        <end position="121"/>
    </location>
</feature>
<evidence type="ECO:0000313" key="4">
    <source>
        <dbReference type="Proteomes" id="UP000214720"/>
    </source>
</evidence>
<gene>
    <name evidence="3" type="ORF">BSU04_02060</name>
    <name evidence="2" type="ORF">BSU04_31210</name>
</gene>
<dbReference type="Proteomes" id="UP000214720">
    <property type="component" value="Unassembled WGS sequence"/>
</dbReference>
<accession>A0A226XC05</accession>
<sequence>MAEGAEAAGFARLANVDKTTLCRILNEDEIKPRKIRYYLEKRAPEFDRKMQEVLMVNRDVSLDLESAVHDARPNPIYTVSVDEKPSVQAIGLSAPDLPPVPGKASTVGRDYGNRSIKHTLT</sequence>
<comment type="caution">
    <text evidence="3">The sequence shown here is derived from an EMBL/GenBank/DDBJ whole genome shotgun (WGS) entry which is preliminary data.</text>
</comment>
<organism evidence="3 4">
    <name type="scientific">Caballeronia sordidicola</name>
    <name type="common">Burkholderia sordidicola</name>
    <dbReference type="NCBI Taxonomy" id="196367"/>
    <lineage>
        <taxon>Bacteria</taxon>
        <taxon>Pseudomonadati</taxon>
        <taxon>Pseudomonadota</taxon>
        <taxon>Betaproteobacteria</taxon>
        <taxon>Burkholderiales</taxon>
        <taxon>Burkholderiaceae</taxon>
        <taxon>Caballeronia</taxon>
    </lineage>
</organism>
<name>A0A226XC05_CABSO</name>
<dbReference type="EMBL" id="MTHB01000019">
    <property type="protein sequence ID" value="OXC80378.1"/>
    <property type="molecule type" value="Genomic_DNA"/>
</dbReference>
<dbReference type="AlphaFoldDB" id="A0A226XC05"/>